<dbReference type="Proteomes" id="UP000012019">
    <property type="component" value="Unassembled WGS sequence"/>
</dbReference>
<dbReference type="Gene3D" id="3.40.50.720">
    <property type="entry name" value="NAD(P)-binding Rossmann-like Domain"/>
    <property type="match status" value="2"/>
</dbReference>
<dbReference type="GO" id="GO:0008720">
    <property type="term" value="F:D-lactate dehydrogenase (NAD+) activity"/>
    <property type="evidence" value="ECO:0007669"/>
    <property type="project" value="TreeGrafter"/>
</dbReference>
<feature type="domain" description="D-isomer specific 2-hydroxyacid dehydrogenase NAD-binding" evidence="6">
    <location>
        <begin position="113"/>
        <end position="300"/>
    </location>
</feature>
<proteinExistence type="inferred from homology"/>
<dbReference type="RefSeq" id="WP_009726043.1">
    <property type="nucleotide sequence ID" value="NZ_APHR01000024.1"/>
</dbReference>
<evidence type="ECO:0000256" key="1">
    <source>
        <dbReference type="ARBA" id="ARBA00005854"/>
    </source>
</evidence>
<dbReference type="PATRIC" id="fig|1286106.3.peg.1037"/>
<keyword evidence="3" id="KW-0520">NAD</keyword>
<keyword evidence="8" id="KW-1185">Reference proteome</keyword>
<dbReference type="EMBL" id="APHR01000024">
    <property type="protein sequence ID" value="EMR13414.1"/>
    <property type="molecule type" value="Genomic_DNA"/>
</dbReference>
<comment type="caution">
    <text evidence="7">The sequence shown here is derived from an EMBL/GenBank/DDBJ whole genome shotgun (WGS) entry which is preliminary data.</text>
</comment>
<dbReference type="CDD" id="cd12183">
    <property type="entry name" value="LDH_like_2"/>
    <property type="match status" value="1"/>
</dbReference>
<sequence length="337" mass="37168">MAKPLHIAVFSAKPYDEKFLLAAATESMVMCCYKVDLNPMTATMAHGVEAVSAFVNDDLCRATLETLAAGGTRLIAMRCAGYNNVDLNAAAELGIRVVNVPAYSPYAVAEHTISLMLALSRNLPRAFNRVRDGNFSLDGLLGFDFYQKTVGIIGGGKIGRLVGERMLAFGCKVLVFDPYNVEVCEQMGFEVVDFDRLIADSDIITLHCPLTPETRYLINHDAIAKMKRGVMLINTSRGALMNTRALLSGLKSEYIGYLGIDVYEQEGSLFFEDHSNEIIKDDIFVRLTTFPNVIVTGHQAYFTHEALRHIADTTVNSIDAFIQGDELIHEVRRNLAG</sequence>
<evidence type="ECO:0000313" key="7">
    <source>
        <dbReference type="EMBL" id="EMR13414.1"/>
    </source>
</evidence>
<dbReference type="PROSITE" id="PS00065">
    <property type="entry name" value="D_2_HYDROXYACID_DH_1"/>
    <property type="match status" value="1"/>
</dbReference>
<dbReference type="PROSITE" id="PS00670">
    <property type="entry name" value="D_2_HYDROXYACID_DH_2"/>
    <property type="match status" value="1"/>
</dbReference>
<dbReference type="eggNOG" id="COG1052">
    <property type="taxonomic scope" value="Bacteria"/>
</dbReference>
<accession>M7PSJ1</accession>
<dbReference type="PANTHER" id="PTHR43026:SF1">
    <property type="entry name" value="2-HYDROXYACID DEHYDROGENASE HOMOLOG 1-RELATED"/>
    <property type="match status" value="1"/>
</dbReference>
<evidence type="ECO:0000259" key="6">
    <source>
        <dbReference type="Pfam" id="PF02826"/>
    </source>
</evidence>
<dbReference type="InterPro" id="IPR029753">
    <property type="entry name" value="D-isomer_DH_CS"/>
</dbReference>
<feature type="domain" description="D-isomer specific 2-hydroxyacid dehydrogenase catalytic" evidence="5">
    <location>
        <begin position="8"/>
        <end position="331"/>
    </location>
</feature>
<dbReference type="PANTHER" id="PTHR43026">
    <property type="entry name" value="2-HYDROXYACID DEHYDROGENASE HOMOLOG 1-RELATED"/>
    <property type="match status" value="1"/>
</dbReference>
<evidence type="ECO:0000256" key="3">
    <source>
        <dbReference type="ARBA" id="ARBA00023027"/>
    </source>
</evidence>
<dbReference type="AlphaFoldDB" id="M7PSJ1"/>
<evidence type="ECO:0000313" key="8">
    <source>
        <dbReference type="Proteomes" id="UP000012019"/>
    </source>
</evidence>
<dbReference type="PROSITE" id="PS00671">
    <property type="entry name" value="D_2_HYDROXYACID_DH_3"/>
    <property type="match status" value="1"/>
</dbReference>
<protein>
    <submittedName>
        <fullName evidence="7">D-lactate dehydrogenase</fullName>
    </submittedName>
</protein>
<reference evidence="7 8" key="1">
    <citation type="journal article" date="2013" name="Genome Announc.">
        <title>Draft Genome Sequence of Methylophaga lonarensis MPLT, a Haloalkaliphilic (Non-Methane-Utilizing) Methylotroph.</title>
        <authorList>
            <person name="Shetty S.A."/>
            <person name="Marathe N.P."/>
            <person name="Munot H."/>
            <person name="Antony C.P."/>
            <person name="Dhotre D.P."/>
            <person name="Murrell J.C."/>
            <person name="Shouche Y.S."/>
        </authorList>
    </citation>
    <scope>NUCLEOTIDE SEQUENCE [LARGE SCALE GENOMIC DNA]</scope>
    <source>
        <strain evidence="7 8">MPL</strain>
    </source>
</reference>
<evidence type="ECO:0000259" key="5">
    <source>
        <dbReference type="Pfam" id="PF00389"/>
    </source>
</evidence>
<dbReference type="InterPro" id="IPR036291">
    <property type="entry name" value="NAD(P)-bd_dom_sf"/>
</dbReference>
<name>M7PSJ1_9GAMM</name>
<dbReference type="GO" id="GO:0051287">
    <property type="term" value="F:NAD binding"/>
    <property type="evidence" value="ECO:0007669"/>
    <property type="project" value="InterPro"/>
</dbReference>
<dbReference type="SUPFAM" id="SSF51735">
    <property type="entry name" value="NAD(P)-binding Rossmann-fold domains"/>
    <property type="match status" value="1"/>
</dbReference>
<gene>
    <name evidence="7" type="ORF">MPL1_05167</name>
</gene>
<dbReference type="STRING" id="1286106.MPL1_05167"/>
<evidence type="ECO:0000256" key="4">
    <source>
        <dbReference type="RuleBase" id="RU003719"/>
    </source>
</evidence>
<organism evidence="7 8">
    <name type="scientific">Methylophaga lonarensis MPL</name>
    <dbReference type="NCBI Taxonomy" id="1286106"/>
    <lineage>
        <taxon>Bacteria</taxon>
        <taxon>Pseudomonadati</taxon>
        <taxon>Pseudomonadota</taxon>
        <taxon>Gammaproteobacteria</taxon>
        <taxon>Thiotrichales</taxon>
        <taxon>Piscirickettsiaceae</taxon>
        <taxon>Methylophaga</taxon>
    </lineage>
</organism>
<comment type="similarity">
    <text evidence="1 4">Belongs to the D-isomer specific 2-hydroxyacid dehydrogenase family.</text>
</comment>
<dbReference type="InterPro" id="IPR006139">
    <property type="entry name" value="D-isomer_2_OHA_DH_cat_dom"/>
</dbReference>
<evidence type="ECO:0000256" key="2">
    <source>
        <dbReference type="ARBA" id="ARBA00023002"/>
    </source>
</evidence>
<dbReference type="InterPro" id="IPR058205">
    <property type="entry name" value="D-LDH-like"/>
</dbReference>
<keyword evidence="2 4" id="KW-0560">Oxidoreductase</keyword>
<dbReference type="InterPro" id="IPR029752">
    <property type="entry name" value="D-isomer_DH_CS1"/>
</dbReference>
<dbReference type="Pfam" id="PF02826">
    <property type="entry name" value="2-Hacid_dh_C"/>
    <property type="match status" value="1"/>
</dbReference>
<dbReference type="SUPFAM" id="SSF52283">
    <property type="entry name" value="Formate/glycerate dehydrogenase catalytic domain-like"/>
    <property type="match status" value="1"/>
</dbReference>
<dbReference type="InterPro" id="IPR006140">
    <property type="entry name" value="D-isomer_DH_NAD-bd"/>
</dbReference>
<dbReference type="Pfam" id="PF00389">
    <property type="entry name" value="2-Hacid_dh"/>
    <property type="match status" value="1"/>
</dbReference>